<feature type="domain" description="Retrotransposon hot spot protein,C-terminal" evidence="1">
    <location>
        <begin position="124"/>
        <end position="361"/>
    </location>
</feature>
<dbReference type="EMBL" id="PRFC01000289">
    <property type="protein sequence ID" value="PWU93751.1"/>
    <property type="molecule type" value="Genomic_DNA"/>
</dbReference>
<comment type="caution">
    <text evidence="3">The sequence shown here is derived from an EMBL/GenBank/DDBJ whole genome shotgun (WGS) entry which is preliminary data.</text>
</comment>
<dbReference type="VEuPathDB" id="TriTrypDB:TcCL_Unassigned04827"/>
<gene>
    <name evidence="3" type="ORF">C3747_289g26</name>
</gene>
<dbReference type="Proteomes" id="UP000246078">
    <property type="component" value="Unassembled WGS sequence"/>
</dbReference>
<sequence>MYVLKGCYESVYNASWHHVVEVPGGEGTRMEVREGKPPQSWTYRVVGRTLEKDDGEEQSGAARLRLMVLTSDKGWPYTWKNERQDTCDCYLDCEVERVWQIVKNDPTEWFSTHHGTYFEPKRHVLIGTPGIGKSMNAGSYLLYQLLQYDAERLQMVAYVIADELSLFDKTTKRVSKYEEGTRITTIVKGLSRRGLKGYIIYDIANEGRNPPAGLPPSEWGMIVVTTPNEGNFSGWEEQSRSLRIVMNCPEKDDVKAMCVCMKRNEPTVQAKYMKEVEGRMDKVGPLLRYIFDKRPYNGWIDTCRSIVDKMTLPDTDYYFVLGTNKMCDGSHVSHKLVKVVRVRGKENSELTLNALISSHLAE</sequence>
<reference evidence="3 4" key="1">
    <citation type="journal article" date="2018" name="Microb. Genom.">
        <title>Expanding an expanded genome: long-read sequencing of Trypanosoma cruzi.</title>
        <authorList>
            <person name="Berna L."/>
            <person name="Rodriguez M."/>
            <person name="Chiribao M.L."/>
            <person name="Parodi-Talice A."/>
            <person name="Pita S."/>
            <person name="Rijo G."/>
            <person name="Alvarez-Valin F."/>
            <person name="Robello C."/>
        </authorList>
    </citation>
    <scope>NUCLEOTIDE SEQUENCE [LARGE SCALE GENOMIC DNA]</scope>
    <source>
        <strain evidence="3 4">TCC</strain>
    </source>
</reference>
<dbReference type="PANTHER" id="PTHR33129">
    <property type="entry name" value="PROTEIN KINASE DOMAIN-CONTAINING PROTEIN-RELATED"/>
    <property type="match status" value="1"/>
</dbReference>
<dbReference type="PANTHER" id="PTHR33129:SF3">
    <property type="entry name" value="HOT SPOT (RHS) PROTEIN, PUTATIVE-RELATED"/>
    <property type="match status" value="1"/>
</dbReference>
<evidence type="ECO:0000313" key="3">
    <source>
        <dbReference type="EMBL" id="PWU93751.1"/>
    </source>
</evidence>
<accession>A0A2V2VBW8</accession>
<dbReference type="Pfam" id="PF20445">
    <property type="entry name" value="RHS_N"/>
    <property type="match status" value="1"/>
</dbReference>
<organism evidence="3 4">
    <name type="scientific">Trypanosoma cruzi</name>
    <dbReference type="NCBI Taxonomy" id="5693"/>
    <lineage>
        <taxon>Eukaryota</taxon>
        <taxon>Discoba</taxon>
        <taxon>Euglenozoa</taxon>
        <taxon>Kinetoplastea</taxon>
        <taxon>Metakinetoplastina</taxon>
        <taxon>Trypanosomatida</taxon>
        <taxon>Trypanosomatidae</taxon>
        <taxon>Trypanosoma</taxon>
        <taxon>Schizotrypanum</taxon>
    </lineage>
</organism>
<dbReference type="VEuPathDB" id="TriTrypDB:TCSYLVIO_009085"/>
<proteinExistence type="predicted"/>
<dbReference type="VEuPathDB" id="TriTrypDB:TcYC6_0104230"/>
<evidence type="ECO:0000259" key="1">
    <source>
        <dbReference type="Pfam" id="PF07999"/>
    </source>
</evidence>
<dbReference type="InterPro" id="IPR006518">
    <property type="entry name" value="Trypano_RHS"/>
</dbReference>
<feature type="domain" description="Retrotransposon hot spot protein N-terminal" evidence="2">
    <location>
        <begin position="8"/>
        <end position="114"/>
    </location>
</feature>
<protein>
    <submittedName>
        <fullName evidence="3">Putative retrotransposon hot spot protein (RHS)</fullName>
    </submittedName>
</protein>
<dbReference type="NCBIfam" id="TIGR01631">
    <property type="entry name" value="Trypano_RHS"/>
    <property type="match status" value="1"/>
</dbReference>
<dbReference type="AlphaFoldDB" id="A0A2V2VBW8"/>
<dbReference type="InterPro" id="IPR052980">
    <property type="entry name" value="Crinkler_effector"/>
</dbReference>
<evidence type="ECO:0000313" key="4">
    <source>
        <dbReference type="Proteomes" id="UP000246078"/>
    </source>
</evidence>
<evidence type="ECO:0000259" key="2">
    <source>
        <dbReference type="Pfam" id="PF20445"/>
    </source>
</evidence>
<dbReference type="Pfam" id="PF07999">
    <property type="entry name" value="RHSP"/>
    <property type="match status" value="1"/>
</dbReference>
<dbReference type="VEuPathDB" id="TriTrypDB:C4B63_46g189"/>
<dbReference type="InterPro" id="IPR046835">
    <property type="entry name" value="RHS_N"/>
</dbReference>
<name>A0A2V2VBW8_TRYCR</name>
<dbReference type="VEuPathDB" id="TriTrypDB:TcG_11699"/>
<dbReference type="InterPro" id="IPR046836">
    <property type="entry name" value="RHS_C"/>
</dbReference>
<dbReference type="VEuPathDB" id="TriTrypDB:TCDM_12832"/>
<dbReference type="VEuPathDB" id="TriTrypDB:C3747_289g26"/>